<feature type="compositionally biased region" description="Basic and acidic residues" evidence="1">
    <location>
        <begin position="2288"/>
        <end position="2297"/>
    </location>
</feature>
<feature type="compositionally biased region" description="Polar residues" evidence="1">
    <location>
        <begin position="818"/>
        <end position="832"/>
    </location>
</feature>
<feature type="region of interest" description="Disordered" evidence="1">
    <location>
        <begin position="1906"/>
        <end position="1995"/>
    </location>
</feature>
<feature type="region of interest" description="Disordered" evidence="1">
    <location>
        <begin position="1088"/>
        <end position="1237"/>
    </location>
</feature>
<organism evidence="2 3">
    <name type="scientific">Leishmania donovani</name>
    <dbReference type="NCBI Taxonomy" id="5661"/>
    <lineage>
        <taxon>Eukaryota</taxon>
        <taxon>Discoba</taxon>
        <taxon>Euglenozoa</taxon>
        <taxon>Kinetoplastea</taxon>
        <taxon>Metakinetoplastina</taxon>
        <taxon>Trypanosomatida</taxon>
        <taxon>Trypanosomatidae</taxon>
        <taxon>Leishmaniinae</taxon>
        <taxon>Leishmania</taxon>
    </lineage>
</organism>
<feature type="region of interest" description="Disordered" evidence="1">
    <location>
        <begin position="159"/>
        <end position="178"/>
    </location>
</feature>
<feature type="compositionally biased region" description="Basic residues" evidence="1">
    <location>
        <begin position="2070"/>
        <end position="2095"/>
    </location>
</feature>
<reference evidence="2 3" key="1">
    <citation type="journal article" date="2011" name="Genome Res.">
        <title>Whole genome sequencing of multiple Leishmania donovani clinical isolates provides insights into population structure and mechanisms of drug resistance.</title>
        <authorList>
            <person name="Downing T."/>
            <person name="Imamura H."/>
            <person name="Decuypere S."/>
            <person name="Clark T.G."/>
            <person name="Coombs G.H."/>
            <person name="Cotton J.A."/>
            <person name="Hilley J.D."/>
            <person name="de Doncker S."/>
            <person name="Maes I."/>
            <person name="Mottram J.C."/>
            <person name="Quail M.A."/>
            <person name="Rijal S."/>
            <person name="Sanders M."/>
            <person name="Schonian G."/>
            <person name="Stark O."/>
            <person name="Sundar S."/>
            <person name="Vanaerschot M."/>
            <person name="Hertz-Fowler C."/>
            <person name="Dujardin J.C."/>
            <person name="Berriman M."/>
        </authorList>
    </citation>
    <scope>NUCLEOTIDE SEQUENCE [LARGE SCALE GENOMIC DNA]</scope>
    <source>
        <strain evidence="2 3">BPK282A1</strain>
    </source>
</reference>
<feature type="compositionally biased region" description="Basic and acidic residues" evidence="1">
    <location>
        <begin position="740"/>
        <end position="752"/>
    </location>
</feature>
<feature type="compositionally biased region" description="Basic and acidic residues" evidence="1">
    <location>
        <begin position="407"/>
        <end position="425"/>
    </location>
</feature>
<feature type="compositionally biased region" description="Basic residues" evidence="1">
    <location>
        <begin position="1951"/>
        <end position="1964"/>
    </location>
</feature>
<feature type="region of interest" description="Disordered" evidence="1">
    <location>
        <begin position="223"/>
        <end position="756"/>
    </location>
</feature>
<feature type="region of interest" description="Disordered" evidence="1">
    <location>
        <begin position="917"/>
        <end position="953"/>
    </location>
</feature>
<feature type="region of interest" description="Disordered" evidence="1">
    <location>
        <begin position="2259"/>
        <end position="2369"/>
    </location>
</feature>
<feature type="compositionally biased region" description="Low complexity" evidence="1">
    <location>
        <begin position="375"/>
        <end position="384"/>
    </location>
</feature>
<feature type="compositionally biased region" description="Basic and acidic residues" evidence="1">
    <location>
        <begin position="607"/>
        <end position="622"/>
    </location>
</feature>
<feature type="compositionally biased region" description="Low complexity" evidence="1">
    <location>
        <begin position="2142"/>
        <end position="2161"/>
    </location>
</feature>
<feature type="compositionally biased region" description="Basic and acidic residues" evidence="1">
    <location>
        <begin position="1908"/>
        <end position="1931"/>
    </location>
</feature>
<feature type="region of interest" description="Disordered" evidence="1">
    <location>
        <begin position="1034"/>
        <end position="1071"/>
    </location>
</feature>
<feature type="compositionally biased region" description="Polar residues" evidence="1">
    <location>
        <begin position="542"/>
        <end position="551"/>
    </location>
</feature>
<feature type="compositionally biased region" description="Polar residues" evidence="1">
    <location>
        <begin position="18"/>
        <end position="32"/>
    </location>
</feature>
<feature type="region of interest" description="Disordered" evidence="1">
    <location>
        <begin position="1698"/>
        <end position="1790"/>
    </location>
</feature>
<dbReference type="KEGG" id="ldo:LDBPK_341210"/>
<feature type="region of interest" description="Disordered" evidence="1">
    <location>
        <begin position="1"/>
        <end position="111"/>
    </location>
</feature>
<feature type="compositionally biased region" description="Basic residues" evidence="1">
    <location>
        <begin position="1204"/>
        <end position="1214"/>
    </location>
</feature>
<sequence length="2551" mass="271120">MNLSPPRLPRLGGHKSAPTCNSSTAPSSNTHTPAVLANVDSANVTRSSDRMDRPHIDVGYDNDGVPLASHSSSSFSGGGATGMGAGLSQQPTPSSKLTSAHPSSSAPADAWKSSMRNEVLCGKPLRQSSPETSAAVPRENLYNIVEEEEDIDMDYADEESAQACKGSGSGSGTTHPQHRYPIMMPGSGVARVAVPPIPVMSAIAAPASPVSVCSSIATDTPRSILRQSGAGGGRTPRSNSRRISFVGVSPPRPDEHRCRRDGDEESGDDSDDYESAEPSLRYDIATLAMSATSTPPRHSRKVHSRDPSLHDGHHHSHEHGEGDSDRASIPVPASQQQQKRTSPSLSPERPRLSSRSPTHSPPRDSGSGYTISAGPPLSAAVTAPSAPPPPEEEGDVITLDAAPQHCALDEQHLLKSSKRGGDQRRAKSPSMGANGRDEDVLTQPHNRSEASGGSHGAVVVRRLPPRQRWPSEAYQDEPPTEVSKTQRAHRSRRERLDPDADMGSSSSRCSSDMDSNFTGSDGSLPVRYASPLKPHQDEYRGSSYQPTSSSPPALACTASVGIAGAPPTGHPSPHRLSTSASKDRDGTSSARSREKSLTPRSPPSLTQRDDTDEPIRGSSDHDHHHRRSSRGAETRSGLPAEAGEALPTPHSRARGMRVGVEMRGPYTHAGAAASHPRREASYSPSTITDHSSGQSVADDLSGSVPAAPAQGARREPKNYQQQHEVVPSALSAATAAAPPKRSEDRKVEKAVVAEEPQVYVDPLLLERRHRHELARQELPSHVERHSPSAGATRDSPHAGKSQPHRRHSGLHARRRSPGSRTAAQQQPATFESVSLRDIIMRYDSPETKSRCGTPSTQFTARAILRLPSDVRQLQLQHSGDGDDDDAAHALTPGAVALEASVASSSLLSSGGVPADELFWDEPTPTSRASSRSPPPVSPRSSSTLAPNTPDRHKVLRKKLVVVVRRKKNGSAPSENDPVVQMSLLPFKEGTAALLKANASLQGSPQQRRAHSSGTPAAAAAPALEKLIDKVERGGSASVSSRCLSRASEHQGQRPRELSQRRDGCDDHAGENEISVEDRMRFRHALSVLSSRSVSPRASVSPSTTSKAGRSQRSRTRSPDSQNNASNDRARPRRRSGSASEDSVSHTGDAALRRSSGRRHRSHVAAVSETAAASICATWPPQRRSARSVSRHSDEKSARRSDGGHRHKSRRRHSHERVAHSTAERRRHSLSGASMPGAPCCATQNDEFYGAADMAKDVAALFPSPLQERIGITPMSVPLLPRLVLRAELGALPQGQYAHRPHSNIDAVQHTDGSWSASDGEDEHTMRRITDSASVGRRSRPLMLQFSSGTQTDRATGVSHAFGSARSGMPLLAATPVQRAAAIGPTEGTRDSAHPGKPVGTSVPTVGAGVAASSLASACNAAGDAVFNEEMVLAVEERAANSPLVEDASATESPASFVKRATSPAAAAAAKPFTDSNSRILSGSSSGAAIGRGEAAVFGGNVGASRAAYAPLFSATSAHVAATSSRSVAQDLGTVAPAMMDATNSVPLFVPPLTVDNVSLLSHDWQSTLRERSSKAKRSAMESFLIASAEAGAVATAAAAAAAASSPPLYLADPTATDVNPSEVCAGGCGGLTVAALGAEAPSEWQRQTRPAQARQVLAVEEFYGRSVASAAVANVPRSAHALPPRSGPQSFLEIKRDVRQRSGSPRLVAQREPEQQQAKRSPPFSAPSEKKSMQGKSAMPVGSVSKSCAASKSRDGVEERSTSARKHSRRRRCRASPERRANSNGDQLTDALNVETLSTVAADSPCKSSSSAEKINMAGDVTGVVGVSPQPLSTESLSAPPTLGEAKQKAQQSDQTSSSSSRSCSAVGNGTAANAAVAAATDGVGARSAPPLPPPPFFSIVEAAAESRALRSVEKAAEKRHGNHQRDERLKHFSRYSPSPSSSEASQSPSSRRRKTSNKHKKAKHDGDEQKKRQRGHGRHGRHSRSCTRSLSGQTCDAAAAEIDNDSDVDSNLTTSMEFQLSRLRLLREAAVFTKSPPSAAVDASRRSTRKKDKADGKAARKAAAAKDEHHRHRNRSSKEKRKRSSKKAAKRRSKSPAATTGSRLSDGADRKKKKREKAYHRSTSPPKPGPLPPPPSHQRSRALYGEEAAAGAAASLSDAASRYRRGASDYSPRADGAAFASTCPYFTDGSIYRGGQEEDAEAPYARHRAAARTEADSETLYERYLRRPHTSPLRGQRPHVTSAAAGWADGFRPAYRPASRPAATVEDPSVWHRSYSNPSRPSTRWNDYVRDAERGATSRSSSSPYTHAHHSRSLAQRRRSSDAGTTTAGERGRGSGAEVGSPNSEQPASGTYSASYTSRRRQTGEFDDIDVAPIRQYFNDHVQVGTDDRSGGEQYGTTSAFEWHHSQSAASNHAPMARPWLSNNYERSRAAATKKHVSVDDLLVSTPPNDGDEGYVPDNTNDLSRARQCQRRGTRVPPLPPPPSPPQPSPPQASTPPSAAPTDTVLAAIPRSGALPILSEHTVTDAQTAEDFVQGVREIISSLQQYRNSA</sequence>
<feature type="compositionally biased region" description="Basic residues" evidence="1">
    <location>
        <begin position="1972"/>
        <end position="1986"/>
    </location>
</feature>
<feature type="compositionally biased region" description="Polar residues" evidence="1">
    <location>
        <begin position="682"/>
        <end position="695"/>
    </location>
</feature>
<evidence type="ECO:0000256" key="1">
    <source>
        <dbReference type="SAM" id="MobiDB-lite"/>
    </source>
</evidence>
<feature type="compositionally biased region" description="Basic and acidic residues" evidence="1">
    <location>
        <begin position="2053"/>
        <end position="2069"/>
    </location>
</feature>
<feature type="compositionally biased region" description="Low complexity" evidence="1">
    <location>
        <begin position="501"/>
        <end position="515"/>
    </location>
</feature>
<feature type="compositionally biased region" description="Low complexity" evidence="1">
    <location>
        <begin position="1935"/>
        <end position="1950"/>
    </location>
</feature>
<feature type="compositionally biased region" description="Basic and acidic residues" evidence="1">
    <location>
        <begin position="1752"/>
        <end position="1762"/>
    </location>
</feature>
<name>E9BQS2_LEIDO</name>
<feature type="compositionally biased region" description="Basic residues" evidence="1">
    <location>
        <begin position="2111"/>
        <end position="2121"/>
    </location>
</feature>
<feature type="region of interest" description="Disordered" evidence="1">
    <location>
        <begin position="2440"/>
        <end position="2505"/>
    </location>
</feature>
<dbReference type="Proteomes" id="UP000008980">
    <property type="component" value="Chromosome 34"/>
</dbReference>
<evidence type="ECO:0000313" key="3">
    <source>
        <dbReference type="Proteomes" id="UP000008980"/>
    </source>
</evidence>
<feature type="compositionally biased region" description="Polar residues" evidence="1">
    <location>
        <begin position="1830"/>
        <end position="1839"/>
    </location>
</feature>
<feature type="compositionally biased region" description="Basic residues" evidence="1">
    <location>
        <begin position="1763"/>
        <end position="1774"/>
    </location>
</feature>
<dbReference type="VEuPathDB" id="TriTrypDB:LdBPK_341210.1"/>
<feature type="compositionally biased region" description="Pro residues" evidence="1">
    <location>
        <begin position="2478"/>
        <end position="2495"/>
    </location>
</feature>
<feature type="compositionally biased region" description="Basic and acidic residues" evidence="1">
    <location>
        <begin position="1190"/>
        <end position="1203"/>
    </location>
</feature>
<feature type="region of interest" description="Disordered" evidence="1">
    <location>
        <begin position="771"/>
        <end position="834"/>
    </location>
</feature>
<dbReference type="OMA" id="IGITPMS"/>
<feature type="compositionally biased region" description="Low complexity" evidence="1">
    <location>
        <begin position="1088"/>
        <end position="1105"/>
    </location>
</feature>
<feature type="compositionally biased region" description="Basic and acidic residues" evidence="1">
    <location>
        <begin position="47"/>
        <end position="58"/>
    </location>
</feature>
<proteinExistence type="predicted"/>
<dbReference type="PhylomeDB" id="E9BQS2"/>
<feature type="compositionally biased region" description="Polar residues" evidence="1">
    <location>
        <begin position="89"/>
        <end position="98"/>
    </location>
</feature>
<feature type="compositionally biased region" description="Gly residues" evidence="1">
    <location>
        <begin position="76"/>
        <end position="85"/>
    </location>
</feature>
<feature type="compositionally biased region" description="Low complexity" evidence="1">
    <location>
        <begin position="99"/>
        <end position="110"/>
    </location>
</feature>
<feature type="compositionally biased region" description="Basic and acidic residues" evidence="1">
    <location>
        <begin position="581"/>
        <end position="597"/>
    </location>
</feature>
<gene>
    <name evidence="2" type="ORF">LDBPK_341210</name>
</gene>
<feature type="compositionally biased region" description="Basic residues" evidence="1">
    <location>
        <begin position="2308"/>
        <end position="2319"/>
    </location>
</feature>
<feature type="compositionally biased region" description="Basic residues" evidence="1">
    <location>
        <begin position="802"/>
        <end position="817"/>
    </location>
</feature>
<dbReference type="GeneID" id="13392692"/>
<evidence type="ECO:0000313" key="2">
    <source>
        <dbReference type="EMBL" id="CBZ37601.1"/>
    </source>
</evidence>
<feature type="compositionally biased region" description="Low complexity" evidence="1">
    <location>
        <begin position="922"/>
        <end position="931"/>
    </location>
</feature>
<feature type="compositionally biased region" description="Polar residues" evidence="1">
    <location>
        <begin position="2275"/>
        <end position="2286"/>
    </location>
</feature>
<feature type="region of interest" description="Disordered" evidence="1">
    <location>
        <begin position="2034"/>
        <end position="2177"/>
    </location>
</feature>
<feature type="compositionally biased region" description="Acidic residues" evidence="1">
    <location>
        <begin position="263"/>
        <end position="275"/>
    </location>
</feature>
<feature type="compositionally biased region" description="Pro residues" evidence="1">
    <location>
        <begin position="2126"/>
        <end position="2137"/>
    </location>
</feature>
<feature type="compositionally biased region" description="Basic and acidic residues" evidence="1">
    <location>
        <begin position="773"/>
        <end position="786"/>
    </location>
</feature>
<dbReference type="RefSeq" id="XP_003864283.1">
    <property type="nucleotide sequence ID" value="XM_003864235.1"/>
</dbReference>
<feature type="compositionally biased region" description="Polar residues" evidence="1">
    <location>
        <begin position="2343"/>
        <end position="2358"/>
    </location>
</feature>
<feature type="compositionally biased region" description="Basic and acidic residues" evidence="1">
    <location>
        <begin position="252"/>
        <end position="262"/>
    </location>
</feature>
<feature type="compositionally biased region" description="Low complexity" evidence="1">
    <location>
        <begin position="727"/>
        <end position="739"/>
    </location>
</feature>
<feature type="compositionally biased region" description="Low complexity" evidence="1">
    <location>
        <begin position="340"/>
        <end position="358"/>
    </location>
</feature>
<feature type="compositionally biased region" description="Basic and acidic residues" evidence="1">
    <location>
        <begin position="1046"/>
        <end position="1071"/>
    </location>
</feature>
<accession>E9BQS2</accession>
<protein>
    <submittedName>
        <fullName evidence="2">Uncharacterized protein</fullName>
    </submittedName>
</protein>
<feature type="compositionally biased region" description="Low complexity" evidence="1">
    <location>
        <begin position="1849"/>
        <end position="1869"/>
    </location>
</feature>
<reference evidence="3" key="2">
    <citation type="submission" date="2011-02" db="EMBL/GenBank/DDBJ databases">
        <title>Whole genome sequencing of Leishmania donovani clinical lines reveals dynamic variation related to drug resistance.</title>
        <authorList>
            <person name="Downing T."/>
            <person name="Imamura H."/>
            <person name="Sanders M."/>
            <person name="Decuypere S."/>
            <person name="Hertz-Fowler C."/>
            <person name="Clark T.G."/>
            <person name="Rijal S."/>
            <person name="Sundar S."/>
            <person name="Quail M.A."/>
            <person name="De Doncker S."/>
            <person name="Maes I."/>
            <person name="Vanaerschot M."/>
            <person name="Stark O."/>
            <person name="Schonian G."/>
            <person name="Dujardin J.C."/>
            <person name="Berriman M."/>
        </authorList>
    </citation>
    <scope>NUCLEOTIDE SEQUENCE [LARGE SCALE GENOMIC DNA]</scope>
    <source>
        <strain evidence="3">BPK282A1</strain>
    </source>
</reference>
<dbReference type="EMBL" id="FR799621">
    <property type="protein sequence ID" value="CBZ37601.1"/>
    <property type="molecule type" value="Genomic_DNA"/>
</dbReference>
<feature type="region of interest" description="Disordered" evidence="1">
    <location>
        <begin position="1823"/>
        <end position="1869"/>
    </location>
</feature>